<accession>A0ACD5YJR8</accession>
<reference evidence="1" key="1">
    <citation type="submission" date="2021-05" db="EMBL/GenBank/DDBJ databases">
        <authorList>
            <person name="Scholz U."/>
            <person name="Mascher M."/>
            <person name="Fiebig A."/>
        </authorList>
    </citation>
    <scope>NUCLEOTIDE SEQUENCE [LARGE SCALE GENOMIC DNA]</scope>
</reference>
<dbReference type="EnsemblPlants" id="AVESA.00010b.r2.5DG0990030.1">
    <property type="protein sequence ID" value="AVESA.00010b.r2.5DG0990030.1.CDS"/>
    <property type="gene ID" value="AVESA.00010b.r2.5DG0990030"/>
</dbReference>
<evidence type="ECO:0000313" key="2">
    <source>
        <dbReference type="Proteomes" id="UP001732700"/>
    </source>
</evidence>
<reference evidence="1" key="2">
    <citation type="submission" date="2025-09" db="UniProtKB">
        <authorList>
            <consortium name="EnsemblPlants"/>
        </authorList>
    </citation>
    <scope>IDENTIFICATION</scope>
</reference>
<organism evidence="1 2">
    <name type="scientific">Avena sativa</name>
    <name type="common">Oat</name>
    <dbReference type="NCBI Taxonomy" id="4498"/>
    <lineage>
        <taxon>Eukaryota</taxon>
        <taxon>Viridiplantae</taxon>
        <taxon>Streptophyta</taxon>
        <taxon>Embryophyta</taxon>
        <taxon>Tracheophyta</taxon>
        <taxon>Spermatophyta</taxon>
        <taxon>Magnoliopsida</taxon>
        <taxon>Liliopsida</taxon>
        <taxon>Poales</taxon>
        <taxon>Poaceae</taxon>
        <taxon>BOP clade</taxon>
        <taxon>Pooideae</taxon>
        <taxon>Poodae</taxon>
        <taxon>Poeae</taxon>
        <taxon>Poeae Chloroplast Group 1 (Aveneae type)</taxon>
        <taxon>Aveninae</taxon>
        <taxon>Avena</taxon>
    </lineage>
</organism>
<evidence type="ECO:0000313" key="1">
    <source>
        <dbReference type="EnsemblPlants" id="AVESA.00010b.r2.5DG0990030.1.CDS"/>
    </source>
</evidence>
<proteinExistence type="predicted"/>
<sequence length="1454" mass="160716">MSGPRPAAAPNPSSPSRPQPPPPPPASAPARMAARVREEGEVSSGPSDDEALQYKLTALSNAAKFAHAAAQGASATFPGKGGSSLSFSNIAPQKSVAPSYKKTLRGSQGQFKLGTNRNLAWLKPVSSDNLVISFSDDDSETDSGMAKQYRSKSTKASSQVTYKTGITMQTRIMREEAPQQKTHAASVGSTKWSANPHALRSSGAGRGSGATFSRREPPSRQVTHLKSMQKDGNGAGVNSADEKLESLRHKIAARENELKVQKRPMSPGVMKDANFSSDQIRPPSEKIGFEASNSGGRVHPDGLLVHDDRPVKRLKPNHQCISNQASGDLVTLVPTGSSLGNENLISSGRRDHIENEITMNCNVTETEQAATTEVSDQTHPSATAKNLLSSQSHQMVIQDGGHATAEYHGKPAALPFTSDQSMAEDTSALVPVTSVRTGVNLERSSNHAEDHMVSAWDGQHVNPVDTSTVSNERPHLQPGMKNADLLNNVGQIGKGGQNTTLVSLFEMEELQERELDDAQEQRRKCEVEEREALRAYRKAQRNLIEANERCAVLRRKREICSAQVHGLIAENSSLVQCLNIQNSGHDLVMPSVLNSQFPVDCQMPEIQGGRSSSPYLDEFPQQPVDKHEARSRYCDEHGVNIADPKFVSTVHDNSTPSDYREDDLMFRSKRARSECTSNLENHMEETIQVYSENRQPSGDSTHDYELLEASLRSRLVKRLGMKSCLNNSCEVPEELAVGKAAEIEQDKQSAHVELQLQEADDIVMPNPEGTVELANDGADCVEKMAGLSNSSNAPSMGNCEPEDNVSSLRELCVPSSVDYLICPSAPQNAARHIKWTFHTLHKEASDYKNDSATSDVASARAVSLPYMIQDRAGENLKMISAAPKDKEVTCSGIDPFWPFCMFELRGKCNDEECQWQHVEKQAWRKPKHTNHAVPSVSGCFMLFYFLHAPLRQIQAQLSCGCFIFIFTIKRMKDLGKMTCFPMRCNTMKLPEEICDQLEFPKDLPRVLVWHPVELRVDNRRKVAELLKCAVDKMAVDINETVKNGDPSYLKLAQFLAVSHISCLAAIEGFQSSVDMLVKYMKEYPRSRLYRKYGMCPGLKGFDELLMDWPKDVQGVQFLWNQYAEHALADSIELAEKVLTRWFEEYGKEGDIHSRATVASKEVSNEASEESLLACNLEVSSGLSASEDQVYWLLNLSLYRMLESNLQEAQVAVDKALKLAQGESYEHCLREHAAVHTLEGPSSFKDIPTRATFSLISGYIADRQNLPTRELLSRRFIQDVKKHKLRLLIDDTIGPASADPSLINSVLEVCYGPCLLPEQIEVKYLVDFVESVMETLPANYRLALAVGTFVVKHCTGADPTSMGTRFWASSILINAIFRAVPVAPESVWIEGANLLEKLQASEIVKRFHQQATSVYPFSFKLWHAYLTACKASGSNTESIAEAARQRGIELNVMPP</sequence>
<protein>
    <submittedName>
        <fullName evidence="1">Uncharacterized protein</fullName>
    </submittedName>
</protein>
<keyword evidence="2" id="KW-1185">Reference proteome</keyword>
<name>A0ACD5YJR8_AVESA</name>
<dbReference type="Proteomes" id="UP001732700">
    <property type="component" value="Chromosome 5D"/>
</dbReference>